<gene>
    <name evidence="1" type="ORF">ASZ90_016299</name>
</gene>
<reference evidence="1" key="1">
    <citation type="journal article" date="2015" name="Proc. Natl. Acad. Sci. U.S.A.">
        <title>Networks of energetic and metabolic interactions define dynamics in microbial communities.</title>
        <authorList>
            <person name="Embree M."/>
            <person name="Liu J.K."/>
            <person name="Al-Bassam M.M."/>
            <person name="Zengler K."/>
        </authorList>
    </citation>
    <scope>NUCLEOTIDE SEQUENCE</scope>
</reference>
<name>A0A0W8EZP2_9ZZZZ</name>
<evidence type="ECO:0000313" key="1">
    <source>
        <dbReference type="EMBL" id="KUG14049.1"/>
    </source>
</evidence>
<accession>A0A0W8EZP2</accession>
<proteinExistence type="predicted"/>
<dbReference type="AlphaFoldDB" id="A0A0W8EZP2"/>
<dbReference type="EMBL" id="LNQE01001707">
    <property type="protein sequence ID" value="KUG14049.1"/>
    <property type="molecule type" value="Genomic_DNA"/>
</dbReference>
<organism evidence="1">
    <name type="scientific">hydrocarbon metagenome</name>
    <dbReference type="NCBI Taxonomy" id="938273"/>
    <lineage>
        <taxon>unclassified sequences</taxon>
        <taxon>metagenomes</taxon>
        <taxon>ecological metagenomes</taxon>
    </lineage>
</organism>
<sequence>MVMIDITDIFFLSPDTTAGPRQRMRMPVTGHCLTGGIIQEYPVPMSGARILLTGASCR</sequence>
<protein>
    <submittedName>
        <fullName evidence="1">Uncharacterized protein</fullName>
    </submittedName>
</protein>
<comment type="caution">
    <text evidence="1">The sequence shown here is derived from an EMBL/GenBank/DDBJ whole genome shotgun (WGS) entry which is preliminary data.</text>
</comment>